<evidence type="ECO:0000256" key="3">
    <source>
        <dbReference type="ARBA" id="ARBA00023125"/>
    </source>
</evidence>
<dbReference type="InterPro" id="IPR002104">
    <property type="entry name" value="Integrase_catalytic"/>
</dbReference>
<evidence type="ECO:0000259" key="7">
    <source>
        <dbReference type="PROSITE" id="PS51900"/>
    </source>
</evidence>
<dbReference type="Proteomes" id="UP000035963">
    <property type="component" value="Unassembled WGS sequence"/>
</dbReference>
<dbReference type="Gene3D" id="1.10.443.10">
    <property type="entry name" value="Intergrase catalytic core"/>
    <property type="match status" value="1"/>
</dbReference>
<sequence>MALSDASIRNAKAGSKPVKLSDGGGLFLLLNPNGSRLWRLKYRFAGKEKLLAFGAYPDVSLKNARESRDNARRQLAAGNDPGQARKASKAAAMTRAGNSFEVIAREWFELTKAKWESEYANLVLRRLESDIFPQLGGRPIAEITPLEVLTVLRRIEQRGANDLTRRVLQKCGQVFRYAVVTGRAPRDPATDLRDALKPVQKQHYASIQDPKAVGELMRAMRDYLGAFETKCALLLGILTFVRPGELRKAEWSEFDREQAEWRIPASRMKMKEQHIVPLSTQALAVLNDLHVATGRGRYLFPSIRTSSRPMSENTVNAALRRLGYTREEMTGHGFRSTASTLLNELGWPADAIERQLSHGERDEVRGAYNFAEYLPVRRTMMQAWADHLDTLERGARIVRTQFPKAS</sequence>
<comment type="caution">
    <text evidence="8">The sequence shown here is derived from an EMBL/GenBank/DDBJ whole genome shotgun (WGS) entry which is preliminary data.</text>
</comment>
<evidence type="ECO:0000256" key="1">
    <source>
        <dbReference type="ARBA" id="ARBA00008857"/>
    </source>
</evidence>
<name>A0A0J1CXV2_9BURK</name>
<feature type="domain" description="Core-binding (CB)" evidence="7">
    <location>
        <begin position="98"/>
        <end position="179"/>
    </location>
</feature>
<dbReference type="InterPro" id="IPR038488">
    <property type="entry name" value="Integrase_DNA-bd_sf"/>
</dbReference>
<dbReference type="AlphaFoldDB" id="A0A0J1CXV2"/>
<keyword evidence="2" id="KW-0229">DNA integration</keyword>
<dbReference type="InterPro" id="IPR013762">
    <property type="entry name" value="Integrase-like_cat_sf"/>
</dbReference>
<keyword evidence="4" id="KW-0233">DNA recombination</keyword>
<dbReference type="InterPro" id="IPR011010">
    <property type="entry name" value="DNA_brk_join_enz"/>
</dbReference>
<dbReference type="PATRIC" id="fig|908627.4.peg.3446"/>
<dbReference type="EMBL" id="AEJF01000093">
    <property type="protein sequence ID" value="KLU25385.1"/>
    <property type="molecule type" value="Genomic_DNA"/>
</dbReference>
<dbReference type="PROSITE" id="PS51898">
    <property type="entry name" value="TYR_RECOMBINASE"/>
    <property type="match status" value="1"/>
</dbReference>
<dbReference type="Pfam" id="PF00589">
    <property type="entry name" value="Phage_integrase"/>
    <property type="match status" value="1"/>
</dbReference>
<gene>
    <name evidence="8" type="ORF">EOS_15445</name>
</gene>
<dbReference type="InterPro" id="IPR044068">
    <property type="entry name" value="CB"/>
</dbReference>
<reference evidence="8 9" key="1">
    <citation type="journal article" date="2015" name="Genome Announc.">
        <title>Draft Genome Sequence of Burkholderia sp. Strain PML1(12), an Ectomycorrhizosphere-Inhabiting Bacterium with Effective Mineral-Weathering Ability.</title>
        <authorList>
            <person name="Uroz S."/>
            <person name="Oger P."/>
        </authorList>
    </citation>
    <scope>NUCLEOTIDE SEQUENCE [LARGE SCALE GENOMIC DNA]</scope>
    <source>
        <strain evidence="9">PML1(12)</strain>
    </source>
</reference>
<dbReference type="Gene3D" id="3.30.160.390">
    <property type="entry name" value="Integrase, DNA-binding domain"/>
    <property type="match status" value="1"/>
</dbReference>
<evidence type="ECO:0000259" key="6">
    <source>
        <dbReference type="PROSITE" id="PS51898"/>
    </source>
</evidence>
<dbReference type="Pfam" id="PF22022">
    <property type="entry name" value="Phage_int_M"/>
    <property type="match status" value="1"/>
</dbReference>
<accession>A0A0J1CXV2</accession>
<dbReference type="SUPFAM" id="SSF56349">
    <property type="entry name" value="DNA breaking-rejoining enzymes"/>
    <property type="match status" value="1"/>
</dbReference>
<dbReference type="InterPro" id="IPR025166">
    <property type="entry name" value="Integrase_DNA_bind_dom"/>
</dbReference>
<dbReference type="OrthoDB" id="9775880at2"/>
<evidence type="ECO:0000313" key="8">
    <source>
        <dbReference type="EMBL" id="KLU25385.1"/>
    </source>
</evidence>
<organism evidence="8 9">
    <name type="scientific">Caballeronia mineralivorans PML1(12)</name>
    <dbReference type="NCBI Taxonomy" id="908627"/>
    <lineage>
        <taxon>Bacteria</taxon>
        <taxon>Pseudomonadati</taxon>
        <taxon>Pseudomonadota</taxon>
        <taxon>Betaproteobacteria</taxon>
        <taxon>Burkholderiales</taxon>
        <taxon>Burkholderiaceae</taxon>
        <taxon>Caballeronia</taxon>
    </lineage>
</organism>
<dbReference type="InterPro" id="IPR053876">
    <property type="entry name" value="Phage_int_M"/>
</dbReference>
<dbReference type="Gene3D" id="1.10.150.130">
    <property type="match status" value="1"/>
</dbReference>
<keyword evidence="9" id="KW-1185">Reference proteome</keyword>
<dbReference type="Pfam" id="PF13356">
    <property type="entry name" value="Arm-DNA-bind_3"/>
    <property type="match status" value="1"/>
</dbReference>
<protein>
    <submittedName>
        <fullName evidence="8">Integrase</fullName>
    </submittedName>
</protein>
<dbReference type="GO" id="GO:0006310">
    <property type="term" value="P:DNA recombination"/>
    <property type="evidence" value="ECO:0007669"/>
    <property type="project" value="UniProtKB-KW"/>
</dbReference>
<evidence type="ECO:0000256" key="5">
    <source>
        <dbReference type="PROSITE-ProRule" id="PRU01248"/>
    </source>
</evidence>
<proteinExistence type="inferred from homology"/>
<dbReference type="PROSITE" id="PS51900">
    <property type="entry name" value="CB"/>
    <property type="match status" value="1"/>
</dbReference>
<feature type="domain" description="Tyr recombinase" evidence="6">
    <location>
        <begin position="203"/>
        <end position="381"/>
    </location>
</feature>
<evidence type="ECO:0000256" key="4">
    <source>
        <dbReference type="ARBA" id="ARBA00023172"/>
    </source>
</evidence>
<dbReference type="InterPro" id="IPR010998">
    <property type="entry name" value="Integrase_recombinase_N"/>
</dbReference>
<dbReference type="PANTHER" id="PTHR30629:SF2">
    <property type="entry name" value="PROPHAGE INTEGRASE INTS-RELATED"/>
    <property type="match status" value="1"/>
</dbReference>
<dbReference type="InterPro" id="IPR050808">
    <property type="entry name" value="Phage_Integrase"/>
</dbReference>
<dbReference type="RefSeq" id="WP_047847534.1">
    <property type="nucleotide sequence ID" value="NZ_AEJF01000093.1"/>
</dbReference>
<evidence type="ECO:0000313" key="9">
    <source>
        <dbReference type="Proteomes" id="UP000035963"/>
    </source>
</evidence>
<keyword evidence="3 5" id="KW-0238">DNA-binding</keyword>
<dbReference type="PANTHER" id="PTHR30629">
    <property type="entry name" value="PROPHAGE INTEGRASE"/>
    <property type="match status" value="1"/>
</dbReference>
<comment type="similarity">
    <text evidence="1">Belongs to the 'phage' integrase family.</text>
</comment>
<dbReference type="CDD" id="cd00801">
    <property type="entry name" value="INT_P4_C"/>
    <property type="match status" value="1"/>
</dbReference>
<dbReference type="GO" id="GO:0003677">
    <property type="term" value="F:DNA binding"/>
    <property type="evidence" value="ECO:0007669"/>
    <property type="project" value="UniProtKB-UniRule"/>
</dbReference>
<dbReference type="GO" id="GO:0015074">
    <property type="term" value="P:DNA integration"/>
    <property type="evidence" value="ECO:0007669"/>
    <property type="project" value="UniProtKB-KW"/>
</dbReference>
<evidence type="ECO:0000256" key="2">
    <source>
        <dbReference type="ARBA" id="ARBA00022908"/>
    </source>
</evidence>